<dbReference type="Gene3D" id="1.25.10.10">
    <property type="entry name" value="Leucine-rich Repeat Variant"/>
    <property type="match status" value="3"/>
</dbReference>
<dbReference type="GeneID" id="90035406"/>
<evidence type="ECO:0000313" key="4">
    <source>
        <dbReference type="EMBL" id="KAK7205186.1"/>
    </source>
</evidence>
<dbReference type="InterPro" id="IPR046837">
    <property type="entry name" value="Laa1/Sip1/HEATR5-like_HEAT"/>
</dbReference>
<feature type="region of interest" description="Disordered" evidence="2">
    <location>
        <begin position="271"/>
        <end position="304"/>
    </location>
</feature>
<name>A0ABR1F5T6_9ASCO</name>
<reference evidence="4 5" key="1">
    <citation type="submission" date="2024-03" db="EMBL/GenBank/DDBJ databases">
        <title>Genome-scale model development and genomic sequencing of the oleaginous clade Lipomyces.</title>
        <authorList>
            <consortium name="Lawrence Berkeley National Laboratory"/>
            <person name="Czajka J.J."/>
            <person name="Han Y."/>
            <person name="Kim J."/>
            <person name="Mondo S.J."/>
            <person name="Hofstad B.A."/>
            <person name="Robles A."/>
            <person name="Haridas S."/>
            <person name="Riley R."/>
            <person name="LaButti K."/>
            <person name="Pangilinan J."/>
            <person name="Andreopoulos W."/>
            <person name="Lipzen A."/>
            <person name="Yan J."/>
            <person name="Wang M."/>
            <person name="Ng V."/>
            <person name="Grigoriev I.V."/>
            <person name="Spatafora J.W."/>
            <person name="Magnuson J.K."/>
            <person name="Baker S.E."/>
            <person name="Pomraning K.R."/>
        </authorList>
    </citation>
    <scope>NUCLEOTIDE SEQUENCE [LARGE SCALE GENOMIC DNA]</scope>
    <source>
        <strain evidence="4 5">Phaff 52-87</strain>
    </source>
</reference>
<dbReference type="Proteomes" id="UP001498771">
    <property type="component" value="Unassembled WGS sequence"/>
</dbReference>
<dbReference type="Pfam" id="PF25808">
    <property type="entry name" value="TPR_LAA1_C"/>
    <property type="match status" value="1"/>
</dbReference>
<proteinExistence type="inferred from homology"/>
<evidence type="ECO:0000313" key="5">
    <source>
        <dbReference type="Proteomes" id="UP001498771"/>
    </source>
</evidence>
<feature type="compositionally biased region" description="Low complexity" evidence="2">
    <location>
        <begin position="292"/>
        <end position="304"/>
    </location>
</feature>
<accession>A0ABR1F5T6</accession>
<dbReference type="PANTHER" id="PTHR21663">
    <property type="entry name" value="HYPOTHETICAL HEAT DOMAIN-CONTAINING"/>
    <property type="match status" value="1"/>
</dbReference>
<dbReference type="EMBL" id="JBBJBU010000006">
    <property type="protein sequence ID" value="KAK7205186.1"/>
    <property type="molecule type" value="Genomic_DNA"/>
</dbReference>
<evidence type="ECO:0000256" key="2">
    <source>
        <dbReference type="SAM" id="MobiDB-lite"/>
    </source>
</evidence>
<dbReference type="Pfam" id="PF25468">
    <property type="entry name" value="HEAT_HEATR5A"/>
    <property type="match status" value="1"/>
</dbReference>
<dbReference type="InterPro" id="IPR016024">
    <property type="entry name" value="ARM-type_fold"/>
</dbReference>
<dbReference type="RefSeq" id="XP_064768219.1">
    <property type="nucleotide sequence ID" value="XM_064909894.1"/>
</dbReference>
<gene>
    <name evidence="4" type="ORF">BZA70DRAFT_175559</name>
</gene>
<comment type="caution">
    <text evidence="4">The sequence shown here is derived from an EMBL/GenBank/DDBJ whole genome shotgun (WGS) entry which is preliminary data.</text>
</comment>
<comment type="similarity">
    <text evidence="1">Belongs to the HEATR5 family.</text>
</comment>
<organism evidence="4 5">
    <name type="scientific">Myxozyma melibiosi</name>
    <dbReference type="NCBI Taxonomy" id="54550"/>
    <lineage>
        <taxon>Eukaryota</taxon>
        <taxon>Fungi</taxon>
        <taxon>Dikarya</taxon>
        <taxon>Ascomycota</taxon>
        <taxon>Saccharomycotina</taxon>
        <taxon>Lipomycetes</taxon>
        <taxon>Lipomycetales</taxon>
        <taxon>Lipomycetaceae</taxon>
        <taxon>Myxozyma</taxon>
    </lineage>
</organism>
<protein>
    <submittedName>
        <fullName evidence="4">Armadillo-type protein</fullName>
    </submittedName>
</protein>
<dbReference type="Pfam" id="PF20210">
    <property type="entry name" value="Laa1_Sip1_HTR5"/>
    <property type="match status" value="1"/>
</dbReference>
<sequence length="2026" mass="221113">MNSDASFTPSLPGELKVDRLESLSPDKQHVYLFTWLSDLNRFLSAQDSDGATAHQMFVKNELGKLTPFSSSILTRPIRMLVGRCYVEIYTKGDRKTLYDVLNDLLNALNAGKADKNIDSKFFLVHVIGDVFGCAGDSVMSMAAHGVLSLMRLIKASSNNAGYRTAIFRSLSQIFSLCGSFIEENLGRDMWKQARYGTQDKSSLVRAAALDCLREMFKTVPYFNNASDLDHLRSIVVKALDTPQSTVRKSASQCWASAIIVATTVTTSVVEVPVKKSKKPPPPPNPDAEEGSNVTVAPPQQPPQTVKKVVQNVTISFEDGLKILSNAYTKSGSLSPRVKAGIIETYTELFMLSGSADVEKHYLSITKNLLDDILSHPNVIGNRNRKLLARRQVVFLLNEVIGQQLLGEPGRLHSATILVNEFLKNYPRVIKDRYEPSKYALTGAVLALKYLIETLGSAIIADQKPIRDALLLVLQHPNYTVQMSACSCIRAFLLHVPALLVPTAASLMNSLNRDLAVLKSRRVSWEVAGRCNGYASGLATVISVASLRPQFASLDLASRIFTLATGLLKASGDVDVLVSTAHIQVAWMLMSGLMSLGPTFVKLHLSQLLLLWKSALPKPLSKDAVTDKNVLEYSFLTYVRECALSSILAFLRFNKRLITSDVAKRIISLMQNTTAYLNLLLSKKIIDDQSMRLHASLTLVDYEMMVRRRVLQCYTTLIEMRHGDSLQAEIITTAVSLFAEPDAYISPLSTTIAANAGAFESVWEVADNYAYGVTSMIQNFNLAKFGFESPNDDREMISRSWLTTESFGSSVERMLNEPTIGAVEHDFVAIFGQSESESGLVPWQVLPKSSHTAVVDLAIELFVLLLPMQTEKIQQSILEQVASFMGASTLQKDPGRRAAITANVAMALSGTLKLVASAKHSSRLRLTDEAVLNIMQELLKSIAVKEDAFVRMIAADAIGRLCAIAGPNFTGYQVKQSVEEIVHNRDPHARAGLALSFGSINSHVGGMAAGTHLKTIAGILMSLCNDPHPVVHFWALKALASTMESAGLSFSGFSSSVIGMLCTLYLSDTHNGECTSVISSNLEADFSTVRVIAHCIDAFIGVLGPDLQDMSKNRELVSLLVQEISLESDPFAVVESLKCYQHAILFAPQYFDRRSFCLSLTKYINSPIKDLRDAAIDGYYQLARNDVNSVFASTGRALEGHIWLAFDMTPWHEGVKSIILTWLSQTGVSEARHWVARCQAVLVKLVARRKKQPLLRASTIAQIQAAEPDLKDEEVAGFAAAADDGGEKQTTTKANGGEPLKWQTRVFALKCLKEMLAMNKPTLQNLVPKVGDIIRAAFAASTSNVLEMRLVGVSLLDDVLLAFGKMPDPEFDDVPLLDQFQAQIASALTPAFASDSSPELAAEAINVCADFIASGIVTDVAHMGRVLKLLISALDSCTAQGDEITVGELKSLSSNSTVMLRLAILSAWAELQIASANHAYLIEVTKPHITKLAPLWLGALKEFAQLRFEPESDNETTSLSNSVGTKDSVLLFYEQSWLKIVEAIATVIDQEPQMMIAALEGHSGNGTSAPAKQESDGSSFFFVLFGICFEALVKAPNGDVLASKQDMPRILRALQKVMRPDVCGSSIYQPRVFVEIVDLFDRIALTEGYDCQEPLIGVLRSMCIHHPATKREYEVDIDGNDTMSDGTDQMFDLLRAVISILAQIHPAISESGDFARPLTDDAVNVTRVAMDAAKDMVEAFSFDVRIDLYATYLHMVGCLIEAPECQETAVPAILPSLKQMLRNVVKSTHEADHDAYGQIVQETRSFIALFTTVLDRYSDSHDSTSLLIRKNCLLALVVVITSTESILAANDPLIEECCTVVIDSFNDSELAPIAAQCARSLLLSSSRSSFAQILGRKLLPQLVALAAGTDGAGAGGDSEMAGVIGDVLVAFIKSLHDERVAPAMAVCIPVILYSVQDERQSGAQRKQLVELANTDGLSFKSVVSSLTAAQRMKMERLLRAPAEEDEESGEADAHSAPTIQLKMNFGF</sequence>
<feature type="domain" description="LAA1-like C-terminal TPR repeats" evidence="3">
    <location>
        <begin position="1849"/>
        <end position="2007"/>
    </location>
</feature>
<dbReference type="InterPro" id="IPR057981">
    <property type="entry name" value="TPR_LAA1-like_C"/>
</dbReference>
<evidence type="ECO:0000259" key="3">
    <source>
        <dbReference type="Pfam" id="PF25808"/>
    </source>
</evidence>
<dbReference type="PANTHER" id="PTHR21663:SF0">
    <property type="entry name" value="HEAT REPEAT-CONTAINING PROTEIN 5B"/>
    <property type="match status" value="1"/>
</dbReference>
<dbReference type="InterPro" id="IPR040108">
    <property type="entry name" value="Laa1/Sip1/HEATR5"/>
</dbReference>
<dbReference type="SUPFAM" id="SSF48371">
    <property type="entry name" value="ARM repeat"/>
    <property type="match status" value="2"/>
</dbReference>
<dbReference type="InterPro" id="IPR011989">
    <property type="entry name" value="ARM-like"/>
</dbReference>
<keyword evidence="5" id="KW-1185">Reference proteome</keyword>
<evidence type="ECO:0000256" key="1">
    <source>
        <dbReference type="ARBA" id="ARBA00008304"/>
    </source>
</evidence>